<name>A0A4U3KRN9_9BACT</name>
<accession>A0A4U3KRN9</accession>
<evidence type="ECO:0000313" key="2">
    <source>
        <dbReference type="Proteomes" id="UP000305848"/>
    </source>
</evidence>
<comment type="caution">
    <text evidence="1">The sequence shown here is derived from an EMBL/GenBank/DDBJ whole genome shotgun (WGS) entry which is preliminary data.</text>
</comment>
<evidence type="ECO:0000313" key="1">
    <source>
        <dbReference type="EMBL" id="TKK64922.1"/>
    </source>
</evidence>
<dbReference type="RefSeq" id="WP_137263851.1">
    <property type="nucleotide sequence ID" value="NZ_SZQL01000026.1"/>
</dbReference>
<keyword evidence="2" id="KW-1185">Reference proteome</keyword>
<reference evidence="1 2" key="1">
    <citation type="submission" date="2019-05" db="EMBL/GenBank/DDBJ databases">
        <title>Panacibacter sp. strain 17mud1-8 Genome sequencing and assembly.</title>
        <authorList>
            <person name="Chhetri G."/>
        </authorList>
    </citation>
    <scope>NUCLEOTIDE SEQUENCE [LARGE SCALE GENOMIC DNA]</scope>
    <source>
        <strain evidence="1 2">17mud1-8</strain>
    </source>
</reference>
<gene>
    <name evidence="1" type="ORF">FC093_21340</name>
</gene>
<dbReference type="AlphaFoldDB" id="A0A4U3KRN9"/>
<dbReference type="Proteomes" id="UP000305848">
    <property type="component" value="Unassembled WGS sequence"/>
</dbReference>
<organism evidence="1 2">
    <name type="scientific">Ilyomonas limi</name>
    <dbReference type="NCBI Taxonomy" id="2575867"/>
    <lineage>
        <taxon>Bacteria</taxon>
        <taxon>Pseudomonadati</taxon>
        <taxon>Bacteroidota</taxon>
        <taxon>Chitinophagia</taxon>
        <taxon>Chitinophagales</taxon>
        <taxon>Chitinophagaceae</taxon>
        <taxon>Ilyomonas</taxon>
    </lineage>
</organism>
<dbReference type="OrthoDB" id="622109at2"/>
<sequence length="447" mass="51296">MASSQLSPKKYIETRARTLPIYKCFVTKGWKEAGEADVIVMRSHVNGNVTAGFYLVDLMCLGVKDTFYFFNEPEAEIYKRLPTEIDEMFDEVEYALAHNIIYAGHDFALEYGIDPAKEFAVTRFILEEDNDNIPIIDIPVGDEDGLPHLIVHHPGEHSNALARLIKNAGEGNYRYTISGLTDDDFDDNDEEYEDVIDDYDLGRITPLIAAGLSHNELYDFDQAEERTGIEKVTLITEQDLRELRKKKPDRFDPAITDTEDYEQIDNSEFIAAGITEEEEDTFLQKFENDFLVAEELPNGEREEYTRDLLDRYADKLLIATALFEIEFGLNGKLISLARSRIEDLQMYPLAKLDLALANILEPAPQPGFEDIYEQKDILKWFPPAELPGDKDLATFWLIQVMVHLKKDDLLSAIYYYYLYSEINVTNFMVAAVQVELSEAIRKEINKK</sequence>
<dbReference type="EMBL" id="SZQL01000026">
    <property type="protein sequence ID" value="TKK64922.1"/>
    <property type="molecule type" value="Genomic_DNA"/>
</dbReference>
<proteinExistence type="predicted"/>
<protein>
    <submittedName>
        <fullName evidence="1">Uncharacterized protein</fullName>
    </submittedName>
</protein>